<keyword evidence="2" id="KW-1185">Reference proteome</keyword>
<proteinExistence type="predicted"/>
<accession>A0A6A5YTE7</accession>
<reference evidence="1" key="1">
    <citation type="journal article" date="2020" name="Stud. Mycol.">
        <title>101 Dothideomycetes genomes: a test case for predicting lifestyles and emergence of pathogens.</title>
        <authorList>
            <person name="Haridas S."/>
            <person name="Albert R."/>
            <person name="Binder M."/>
            <person name="Bloem J."/>
            <person name="Labutti K."/>
            <person name="Salamov A."/>
            <person name="Andreopoulos B."/>
            <person name="Baker S."/>
            <person name="Barry K."/>
            <person name="Bills G."/>
            <person name="Bluhm B."/>
            <person name="Cannon C."/>
            <person name="Castanera R."/>
            <person name="Culley D."/>
            <person name="Daum C."/>
            <person name="Ezra D."/>
            <person name="Gonzalez J."/>
            <person name="Henrissat B."/>
            <person name="Kuo A."/>
            <person name="Liang C."/>
            <person name="Lipzen A."/>
            <person name="Lutzoni F."/>
            <person name="Magnuson J."/>
            <person name="Mondo S."/>
            <person name="Nolan M."/>
            <person name="Ohm R."/>
            <person name="Pangilinan J."/>
            <person name="Park H.-J."/>
            <person name="Ramirez L."/>
            <person name="Alfaro M."/>
            <person name="Sun H."/>
            <person name="Tritt A."/>
            <person name="Yoshinaga Y."/>
            <person name="Zwiers L.-H."/>
            <person name="Turgeon B."/>
            <person name="Goodwin S."/>
            <person name="Spatafora J."/>
            <person name="Crous P."/>
            <person name="Grigoriev I."/>
        </authorList>
    </citation>
    <scope>NUCLEOTIDE SEQUENCE</scope>
    <source>
        <strain evidence="1">CBS 627.86</strain>
    </source>
</reference>
<gene>
    <name evidence="1" type="ORF">BDV96DRAFT_583735</name>
</gene>
<dbReference type="OrthoDB" id="10254604at2759"/>
<protein>
    <submittedName>
        <fullName evidence="1">Uncharacterized protein</fullName>
    </submittedName>
</protein>
<feature type="non-terminal residue" evidence="1">
    <location>
        <position position="61"/>
    </location>
</feature>
<sequence length="61" mass="6666">MSTWSGWRPTWMTNSRGTGKVCLGRAGAVGTVTRQDVATMALGLLSRTDTRGWFDLFEGDV</sequence>
<organism evidence="1 2">
    <name type="scientific">Lophiotrema nucula</name>
    <dbReference type="NCBI Taxonomy" id="690887"/>
    <lineage>
        <taxon>Eukaryota</taxon>
        <taxon>Fungi</taxon>
        <taxon>Dikarya</taxon>
        <taxon>Ascomycota</taxon>
        <taxon>Pezizomycotina</taxon>
        <taxon>Dothideomycetes</taxon>
        <taxon>Pleosporomycetidae</taxon>
        <taxon>Pleosporales</taxon>
        <taxon>Lophiotremataceae</taxon>
        <taxon>Lophiotrema</taxon>
    </lineage>
</organism>
<dbReference type="EMBL" id="ML977338">
    <property type="protein sequence ID" value="KAF2110253.1"/>
    <property type="molecule type" value="Genomic_DNA"/>
</dbReference>
<dbReference type="AlphaFoldDB" id="A0A6A5YTE7"/>
<dbReference type="Proteomes" id="UP000799770">
    <property type="component" value="Unassembled WGS sequence"/>
</dbReference>
<name>A0A6A5YTE7_9PLEO</name>
<evidence type="ECO:0000313" key="1">
    <source>
        <dbReference type="EMBL" id="KAF2110253.1"/>
    </source>
</evidence>
<evidence type="ECO:0000313" key="2">
    <source>
        <dbReference type="Proteomes" id="UP000799770"/>
    </source>
</evidence>